<evidence type="ECO:0000256" key="1">
    <source>
        <dbReference type="SAM" id="SignalP"/>
    </source>
</evidence>
<dbReference type="EMBL" id="CP108318">
    <property type="protein sequence ID" value="WTW59768.1"/>
    <property type="molecule type" value="Genomic_DNA"/>
</dbReference>
<feature type="chain" id="PRO_5043760124" description="Secreted protein" evidence="1">
    <location>
        <begin position="24"/>
        <end position="139"/>
    </location>
</feature>
<name>A0AAU2UXT2_9ACTN</name>
<sequence>MRTAHRIATVTAAALLGLAVATARLRPAGIDVNPGLAIDTAHPENLTATGTASCDGDGSTDAAVELRVTDGAASGKGFSGAITCDGTSHPWKLVVVAESNTTFWVRGSATAKASFTAFGTSNPSPATDTTVLTLNVALG</sequence>
<keyword evidence="1" id="KW-0732">Signal</keyword>
<feature type="signal peptide" evidence="1">
    <location>
        <begin position="1"/>
        <end position="23"/>
    </location>
</feature>
<gene>
    <name evidence="2" type="ORF">OG549_03375</name>
</gene>
<protein>
    <recommendedName>
        <fullName evidence="3">Secreted protein</fullName>
    </recommendedName>
</protein>
<accession>A0AAU2UXT2</accession>
<evidence type="ECO:0000313" key="2">
    <source>
        <dbReference type="EMBL" id="WTW59768.1"/>
    </source>
</evidence>
<reference evidence="2" key="1">
    <citation type="submission" date="2022-10" db="EMBL/GenBank/DDBJ databases">
        <title>The complete genomes of actinobacterial strains from the NBC collection.</title>
        <authorList>
            <person name="Joergensen T.S."/>
            <person name="Alvarez Arevalo M."/>
            <person name="Sterndorff E.B."/>
            <person name="Faurdal D."/>
            <person name="Vuksanovic O."/>
            <person name="Mourched A.-S."/>
            <person name="Charusanti P."/>
            <person name="Shaw S."/>
            <person name="Blin K."/>
            <person name="Weber T."/>
        </authorList>
    </citation>
    <scope>NUCLEOTIDE SEQUENCE</scope>
    <source>
        <strain evidence="2">NBC_00003</strain>
    </source>
</reference>
<organism evidence="2">
    <name type="scientific">Streptomyces sp. NBC_00003</name>
    <dbReference type="NCBI Taxonomy" id="2903608"/>
    <lineage>
        <taxon>Bacteria</taxon>
        <taxon>Bacillati</taxon>
        <taxon>Actinomycetota</taxon>
        <taxon>Actinomycetes</taxon>
        <taxon>Kitasatosporales</taxon>
        <taxon>Streptomycetaceae</taxon>
        <taxon>Streptomyces</taxon>
    </lineage>
</organism>
<proteinExistence type="predicted"/>
<dbReference type="AlphaFoldDB" id="A0AAU2UXT2"/>
<evidence type="ECO:0008006" key="3">
    <source>
        <dbReference type="Google" id="ProtNLM"/>
    </source>
</evidence>